<dbReference type="InterPro" id="IPR003719">
    <property type="entry name" value="Phenazine_PhzF-like"/>
</dbReference>
<dbReference type="PANTHER" id="PTHR13774:SF39">
    <property type="entry name" value="BIOSYNTHESIS PROTEIN, PUTATIVE-RELATED"/>
    <property type="match status" value="1"/>
</dbReference>
<dbReference type="Pfam" id="PF02567">
    <property type="entry name" value="PhzC-PhzF"/>
    <property type="match status" value="1"/>
</dbReference>
<dbReference type="PANTHER" id="PTHR13774">
    <property type="entry name" value="PHENAZINE BIOSYNTHESIS PROTEIN"/>
    <property type="match status" value="1"/>
</dbReference>
<evidence type="ECO:0000256" key="1">
    <source>
        <dbReference type="ARBA" id="ARBA00008270"/>
    </source>
</evidence>
<accession>A0ABZ2M4K9</accession>
<evidence type="ECO:0000313" key="3">
    <source>
        <dbReference type="EMBL" id="WXB16951.1"/>
    </source>
</evidence>
<dbReference type="NCBIfam" id="TIGR00654">
    <property type="entry name" value="PhzF_family"/>
    <property type="match status" value="1"/>
</dbReference>
<dbReference type="RefSeq" id="WP_394826581.1">
    <property type="nucleotide sequence ID" value="NZ_CP089984.1"/>
</dbReference>
<keyword evidence="2" id="KW-0413">Isomerase</keyword>
<dbReference type="EMBL" id="CP089984">
    <property type="protein sequence ID" value="WXB16951.1"/>
    <property type="molecule type" value="Genomic_DNA"/>
</dbReference>
<proteinExistence type="inferred from homology"/>
<dbReference type="SUPFAM" id="SSF54506">
    <property type="entry name" value="Diaminopimelate epimerase-like"/>
    <property type="match status" value="1"/>
</dbReference>
<sequence>MNHPELSRTVRVFTPSDPALDAGTGGNPATVTLDADGLSDAELQAVAERLGHESAFVLAPPDGTFDFAFRFFAPNFEMEMCGHATVGTLWVLRRLGRWPKGKTDVTVWTKSGPVHGRLLHAGTPAERVAVSQPKGRIWALPDPIAHAARIAEVLGVTDAERAAEPIVNASTSRIKTLVPLTSAAAVNALRPDFTRMEALCEDIGSTGLYPYAIVDREARIVEARQFPKEVGYPEDAATGVAVTALAFALLEGGVVAADERPIRVIQGRAMGQPSELVVSFEIGRDGPTQCWLTGLVADLEPQPHAVRG</sequence>
<gene>
    <name evidence="3" type="ORF">LZC94_06670</name>
</gene>
<evidence type="ECO:0000313" key="4">
    <source>
        <dbReference type="Proteomes" id="UP001370348"/>
    </source>
</evidence>
<dbReference type="PIRSF" id="PIRSF016184">
    <property type="entry name" value="PhzC_PhzF"/>
    <property type="match status" value="1"/>
</dbReference>
<dbReference type="Gene3D" id="3.10.310.10">
    <property type="entry name" value="Diaminopimelate Epimerase, Chain A, domain 1"/>
    <property type="match status" value="2"/>
</dbReference>
<evidence type="ECO:0000256" key="2">
    <source>
        <dbReference type="ARBA" id="ARBA00023235"/>
    </source>
</evidence>
<keyword evidence="4" id="KW-1185">Reference proteome</keyword>
<dbReference type="Proteomes" id="UP001370348">
    <property type="component" value="Chromosome"/>
</dbReference>
<comment type="similarity">
    <text evidence="1">Belongs to the PhzF family.</text>
</comment>
<name>A0ABZ2M4K9_9BACT</name>
<organism evidence="3 4">
    <name type="scientific">Pendulispora albinea</name>
    <dbReference type="NCBI Taxonomy" id="2741071"/>
    <lineage>
        <taxon>Bacteria</taxon>
        <taxon>Pseudomonadati</taxon>
        <taxon>Myxococcota</taxon>
        <taxon>Myxococcia</taxon>
        <taxon>Myxococcales</taxon>
        <taxon>Sorangiineae</taxon>
        <taxon>Pendulisporaceae</taxon>
        <taxon>Pendulispora</taxon>
    </lineage>
</organism>
<reference evidence="3 4" key="1">
    <citation type="submission" date="2021-12" db="EMBL/GenBank/DDBJ databases">
        <title>Discovery of the Pendulisporaceae a myxobacterial family with distinct sporulation behavior and unique specialized metabolism.</title>
        <authorList>
            <person name="Garcia R."/>
            <person name="Popoff A."/>
            <person name="Bader C.D."/>
            <person name="Loehr J."/>
            <person name="Walesch S."/>
            <person name="Walt C."/>
            <person name="Boldt J."/>
            <person name="Bunk B."/>
            <person name="Haeckl F.J.F.P.J."/>
            <person name="Gunesch A.P."/>
            <person name="Birkelbach J."/>
            <person name="Nuebel U."/>
            <person name="Pietschmann T."/>
            <person name="Bach T."/>
            <person name="Mueller R."/>
        </authorList>
    </citation>
    <scope>NUCLEOTIDE SEQUENCE [LARGE SCALE GENOMIC DNA]</scope>
    <source>
        <strain evidence="3 4">MSr11954</strain>
    </source>
</reference>
<protein>
    <submittedName>
        <fullName evidence="3">PhzF family phenazine biosynthesis protein</fullName>
    </submittedName>
</protein>